<evidence type="ECO:0000313" key="2">
    <source>
        <dbReference type="EMBL" id="MBB3222106.1"/>
    </source>
</evidence>
<dbReference type="GO" id="GO:0004527">
    <property type="term" value="F:exonuclease activity"/>
    <property type="evidence" value="ECO:0007669"/>
    <property type="project" value="UniProtKB-KW"/>
</dbReference>
<name>A0A4P8HV36_9BURK</name>
<keyword evidence="2" id="KW-0269">Exonuclease</keyword>
<proteinExistence type="predicted"/>
<dbReference type="EMBL" id="CP040017">
    <property type="protein sequence ID" value="QCP12345.1"/>
    <property type="molecule type" value="Genomic_DNA"/>
</dbReference>
<organism evidence="2 5">
    <name type="scientific">Pseudoduganella umbonata</name>
    <dbReference type="NCBI Taxonomy" id="864828"/>
    <lineage>
        <taxon>Bacteria</taxon>
        <taxon>Pseudomonadati</taxon>
        <taxon>Pseudomonadota</taxon>
        <taxon>Betaproteobacteria</taxon>
        <taxon>Burkholderiales</taxon>
        <taxon>Oxalobacteraceae</taxon>
        <taxon>Telluria group</taxon>
        <taxon>Pseudoduganella</taxon>
    </lineage>
</organism>
<evidence type="ECO:0000313" key="4">
    <source>
        <dbReference type="Proteomes" id="UP000298763"/>
    </source>
</evidence>
<keyword evidence="4" id="KW-1185">Reference proteome</keyword>
<dbReference type="RefSeq" id="WP_137315181.1">
    <property type="nucleotide sequence ID" value="NZ_CP040017.1"/>
</dbReference>
<keyword evidence="2" id="KW-0378">Hydrolase</keyword>
<keyword evidence="1" id="KW-0175">Coiled coil</keyword>
<accession>A0A4P8HV36</accession>
<dbReference type="AlphaFoldDB" id="A0A4P8HV36"/>
<dbReference type="Proteomes" id="UP000298763">
    <property type="component" value="Chromosome"/>
</dbReference>
<gene>
    <name evidence="3" type="ORF">FCL38_19405</name>
    <name evidence="2" type="ORF">FHS02_002925</name>
</gene>
<evidence type="ECO:0000313" key="5">
    <source>
        <dbReference type="Proteomes" id="UP000584325"/>
    </source>
</evidence>
<evidence type="ECO:0000313" key="3">
    <source>
        <dbReference type="EMBL" id="QCP12345.1"/>
    </source>
</evidence>
<evidence type="ECO:0000256" key="1">
    <source>
        <dbReference type="SAM" id="Coils"/>
    </source>
</evidence>
<dbReference type="EMBL" id="JACHXS010000005">
    <property type="protein sequence ID" value="MBB3222106.1"/>
    <property type="molecule type" value="Genomic_DNA"/>
</dbReference>
<sequence>MKQEQLTQVNREAAALAAELAAGKQAVYLEKEVSRRLERRVEQLQAVETHAATLQSQAADAGARAREAEASLAVSQETCSELRQQKAGLEAQLASMGQAKMLEQRITELQQAVFGADRPVAASGNSGGEGAS</sequence>
<reference evidence="3 4" key="1">
    <citation type="submission" date="2019-05" db="EMBL/GenBank/DDBJ databases">
        <title>Draft Genome Sequences of Six Type Strains of the Genus Massilia.</title>
        <authorList>
            <person name="Miess H."/>
            <person name="Frediansyhah A."/>
            <person name="Gross H."/>
        </authorList>
    </citation>
    <scope>NUCLEOTIDE SEQUENCE [LARGE SCALE GENOMIC DNA]</scope>
    <source>
        <strain evidence="3 4">DSMZ 26121</strain>
    </source>
</reference>
<reference evidence="2 5" key="2">
    <citation type="submission" date="2020-08" db="EMBL/GenBank/DDBJ databases">
        <title>Genomic Encyclopedia of Type Strains, Phase III (KMG-III): the genomes of soil and plant-associated and newly described type strains.</title>
        <authorList>
            <person name="Whitman W."/>
        </authorList>
    </citation>
    <scope>NUCLEOTIDE SEQUENCE [LARGE SCALE GENOMIC DNA]</scope>
    <source>
        <strain evidence="2 5">CECT 7753</strain>
    </source>
</reference>
<dbReference type="Proteomes" id="UP000584325">
    <property type="component" value="Unassembled WGS sequence"/>
</dbReference>
<protein>
    <submittedName>
        <fullName evidence="2">DNA repair exonuclease SbcCD ATPase subunit</fullName>
    </submittedName>
</protein>
<keyword evidence="2" id="KW-0540">Nuclease</keyword>
<feature type="coiled-coil region" evidence="1">
    <location>
        <begin position="65"/>
        <end position="99"/>
    </location>
</feature>